<dbReference type="Pfam" id="PF13743">
    <property type="entry name" value="Thioredoxin_5"/>
    <property type="match status" value="1"/>
</dbReference>
<dbReference type="Proteomes" id="UP000549765">
    <property type="component" value="Unassembled WGS sequence"/>
</dbReference>
<dbReference type="EMBL" id="JAAXPN010000004">
    <property type="protein sequence ID" value="NKZ24211.1"/>
    <property type="molecule type" value="Genomic_DNA"/>
</dbReference>
<proteinExistence type="predicted"/>
<dbReference type="RefSeq" id="WP_168722010.1">
    <property type="nucleotide sequence ID" value="NZ_JAAXPN010000004.1"/>
</dbReference>
<dbReference type="AlphaFoldDB" id="A0A7X6N1U0"/>
<accession>A0A7X6N1U0</accession>
<comment type="caution">
    <text evidence="1">The sequence shown here is derived from an EMBL/GenBank/DDBJ whole genome shotgun (WGS) entry which is preliminary data.</text>
</comment>
<evidence type="ECO:0000313" key="1">
    <source>
        <dbReference type="EMBL" id="NKZ24211.1"/>
    </source>
</evidence>
<sequence>MLEVFHFITPLQFESFQSQKALTQVLNTLDTKYSYHILPLITLATTDAAYHQNIDSETHILSQIDYALSLDFVAILSQGRYLARKFLQAMQEQVLVRQNTYSDLMVEQVLNDLGADLSMFAEERQNNEISKLLIKNQQFANYYNISKNPSAIIFDSNNDENGIIIENFVTTNLDDLFNQYLSTQQTTLPSHLILHR</sequence>
<organism evidence="1 2">
    <name type="scientific">Periweissella fabalis</name>
    <dbReference type="NCBI Taxonomy" id="1070421"/>
    <lineage>
        <taxon>Bacteria</taxon>
        <taxon>Bacillati</taxon>
        <taxon>Bacillota</taxon>
        <taxon>Bacilli</taxon>
        <taxon>Lactobacillales</taxon>
        <taxon>Lactobacillaceae</taxon>
        <taxon>Periweissella</taxon>
    </lineage>
</organism>
<keyword evidence="2" id="KW-1185">Reference proteome</keyword>
<evidence type="ECO:0000313" key="2">
    <source>
        <dbReference type="Proteomes" id="UP000549765"/>
    </source>
</evidence>
<reference evidence="1 2" key="1">
    <citation type="submission" date="2020-04" db="EMBL/GenBank/DDBJ databases">
        <title>MicrobeNet Type strains.</title>
        <authorList>
            <person name="Nicholson A.C."/>
        </authorList>
    </citation>
    <scope>NUCLEOTIDE SEQUENCE [LARGE SCALE GENOMIC DNA]</scope>
    <source>
        <strain evidence="1 2">CCUG 61472</strain>
    </source>
</reference>
<name>A0A7X6N1U0_9LACO</name>
<protein>
    <submittedName>
        <fullName evidence="1">Uncharacterized protein</fullName>
    </submittedName>
</protein>
<gene>
    <name evidence="1" type="ORF">HF964_05230</name>
</gene>